<protein>
    <submittedName>
        <fullName evidence="2">Uncharacterized protein</fullName>
    </submittedName>
</protein>
<name>A0A4Z2FWD5_9TELE</name>
<feature type="region of interest" description="Disordered" evidence="1">
    <location>
        <begin position="28"/>
        <end position="72"/>
    </location>
</feature>
<organism evidence="2 3">
    <name type="scientific">Liparis tanakae</name>
    <name type="common">Tanaka's snailfish</name>
    <dbReference type="NCBI Taxonomy" id="230148"/>
    <lineage>
        <taxon>Eukaryota</taxon>
        <taxon>Metazoa</taxon>
        <taxon>Chordata</taxon>
        <taxon>Craniata</taxon>
        <taxon>Vertebrata</taxon>
        <taxon>Euteleostomi</taxon>
        <taxon>Actinopterygii</taxon>
        <taxon>Neopterygii</taxon>
        <taxon>Teleostei</taxon>
        <taxon>Neoteleostei</taxon>
        <taxon>Acanthomorphata</taxon>
        <taxon>Eupercaria</taxon>
        <taxon>Perciformes</taxon>
        <taxon>Cottioidei</taxon>
        <taxon>Cottales</taxon>
        <taxon>Liparidae</taxon>
        <taxon>Liparis</taxon>
    </lineage>
</organism>
<evidence type="ECO:0000313" key="3">
    <source>
        <dbReference type="Proteomes" id="UP000314294"/>
    </source>
</evidence>
<accession>A0A4Z2FWD5</accession>
<feature type="compositionally biased region" description="Basic and acidic residues" evidence="1">
    <location>
        <begin position="136"/>
        <end position="153"/>
    </location>
</feature>
<proteinExistence type="predicted"/>
<gene>
    <name evidence="2" type="ORF">EYF80_045138</name>
</gene>
<sequence>MDAQVKAALGVGTLRRCSTKRDVWQTRRRWEGRGREVRRSGGQEQAQQRTTGPRSPRESRSTKSSRTCSTHWVSRRAGATGWDLWILLRDNAEDLNLETEKQRDPQHGHGVVHGLQQAVLPPVGDEDERSSVACEHPLRDPRETSHQLHEQRVHRDRRDHRAQSHDDETRLSETGDPQLEILGDRGNRWRIIPHLISGSVCVT</sequence>
<feature type="region of interest" description="Disordered" evidence="1">
    <location>
        <begin position="123"/>
        <end position="180"/>
    </location>
</feature>
<reference evidence="2 3" key="1">
    <citation type="submission" date="2019-03" db="EMBL/GenBank/DDBJ databases">
        <title>First draft genome of Liparis tanakae, snailfish: a comprehensive survey of snailfish specific genes.</title>
        <authorList>
            <person name="Kim W."/>
            <person name="Song I."/>
            <person name="Jeong J.-H."/>
            <person name="Kim D."/>
            <person name="Kim S."/>
            <person name="Ryu S."/>
            <person name="Song J.Y."/>
            <person name="Lee S.K."/>
        </authorList>
    </citation>
    <scope>NUCLEOTIDE SEQUENCE [LARGE SCALE GENOMIC DNA]</scope>
    <source>
        <tissue evidence="2">Muscle</tissue>
    </source>
</reference>
<dbReference type="Proteomes" id="UP000314294">
    <property type="component" value="Unassembled WGS sequence"/>
</dbReference>
<dbReference type="AlphaFoldDB" id="A0A4Z2FWD5"/>
<evidence type="ECO:0000313" key="2">
    <source>
        <dbReference type="EMBL" id="TNN44662.1"/>
    </source>
</evidence>
<keyword evidence="3" id="KW-1185">Reference proteome</keyword>
<feature type="compositionally biased region" description="Basic and acidic residues" evidence="1">
    <location>
        <begin position="28"/>
        <end position="41"/>
    </location>
</feature>
<feature type="compositionally biased region" description="Basic and acidic residues" evidence="1">
    <location>
        <begin position="159"/>
        <end position="173"/>
    </location>
</feature>
<comment type="caution">
    <text evidence="2">The sequence shown here is derived from an EMBL/GenBank/DDBJ whole genome shotgun (WGS) entry which is preliminary data.</text>
</comment>
<evidence type="ECO:0000256" key="1">
    <source>
        <dbReference type="SAM" id="MobiDB-lite"/>
    </source>
</evidence>
<dbReference type="EMBL" id="SRLO01000890">
    <property type="protein sequence ID" value="TNN44662.1"/>
    <property type="molecule type" value="Genomic_DNA"/>
</dbReference>